<reference evidence="2 3" key="1">
    <citation type="submission" date="2018-06" db="EMBL/GenBank/DDBJ databases">
        <title>Nitrincola tibetense sp. nov., isolated from Lake XuguoCo on Tibetan Plateau.</title>
        <authorList>
            <person name="Xing P."/>
        </authorList>
    </citation>
    <scope>NUCLEOTIDE SEQUENCE [LARGE SCALE GENOMIC DNA]</scope>
    <source>
        <strain evidence="3">xg18</strain>
    </source>
</reference>
<protein>
    <recommendedName>
        <fullName evidence="1">Plasmid pRiA4b Orf3-like domain-containing protein</fullName>
    </recommendedName>
</protein>
<evidence type="ECO:0000259" key="1">
    <source>
        <dbReference type="Pfam" id="PF07929"/>
    </source>
</evidence>
<evidence type="ECO:0000313" key="3">
    <source>
        <dbReference type="Proteomes" id="UP000250744"/>
    </source>
</evidence>
<gene>
    <name evidence="2" type="ORF">DN062_17870</name>
</gene>
<dbReference type="PANTHER" id="PTHR41878:SF1">
    <property type="entry name" value="TNPR PROTEIN"/>
    <property type="match status" value="1"/>
</dbReference>
<dbReference type="OrthoDB" id="9816539at2"/>
<accession>A0A364NHX9</accession>
<dbReference type="AlphaFoldDB" id="A0A364NHX9"/>
<feature type="domain" description="Plasmid pRiA4b Orf3-like" evidence="1">
    <location>
        <begin position="11"/>
        <end position="179"/>
    </location>
</feature>
<dbReference type="SUPFAM" id="SSF159941">
    <property type="entry name" value="MM3350-like"/>
    <property type="match status" value="1"/>
</dbReference>
<sequence>MPSKNNAPILLQIKVTLKHVQPEIWRRLLLPSDLSLYQLHCILQVTMGWEDIGEHYFEDAAGNCYGDASAALEELDEIQYKLSDVLHTKQPSLEYGYDEEDGWQHLIQLEKTLPYFSDDDQPVILCLAGERACPPESSRGVEGYLELQSAVQRLSAEVFSERYPWFNYDELHKDSFDVDRANQDLDLVTRFGPLMTDPEIRAAADDAKSELEALLQEFEFETDEMRYEVIEDFFRSMFEQPIEDDLLGLSPNQLHDLLYTPFQAADVIRFHPEHATPDQVPFLAMFKVLADEILNGNNKLTPKGNLPLTVVRAMHNALDTQRYFYGFDVYQPRLRSEEDSLPVHITRLLAQHSGLCRVQKGRLVLTRKSEAALEKQQWSKLYQPMIECLITKLNWGYLDGNPELQSIRLTSLFLMRFLKTRSDWVTTDQCVERLVATFPMMLEEADDSNGYDPESTLWHAFTHRIQMLLGLTGLIEYQHDYETSSPLERVVLVSLKKTPLSDSFLEWVSPLKSKG</sequence>
<organism evidence="2 3">
    <name type="scientific">Nitrincola tibetensis</name>
    <dbReference type="NCBI Taxonomy" id="2219697"/>
    <lineage>
        <taxon>Bacteria</taxon>
        <taxon>Pseudomonadati</taxon>
        <taxon>Pseudomonadota</taxon>
        <taxon>Gammaproteobacteria</taxon>
        <taxon>Oceanospirillales</taxon>
        <taxon>Oceanospirillaceae</taxon>
        <taxon>Nitrincola</taxon>
    </lineage>
</organism>
<proteinExistence type="predicted"/>
<evidence type="ECO:0000313" key="2">
    <source>
        <dbReference type="EMBL" id="RAU16487.1"/>
    </source>
</evidence>
<keyword evidence="3" id="KW-1185">Reference proteome</keyword>
<dbReference type="Proteomes" id="UP000250744">
    <property type="component" value="Unassembled WGS sequence"/>
</dbReference>
<dbReference type="EMBL" id="QKRX01000023">
    <property type="protein sequence ID" value="RAU16487.1"/>
    <property type="molecule type" value="Genomic_DNA"/>
</dbReference>
<comment type="caution">
    <text evidence="2">The sequence shown here is derived from an EMBL/GenBank/DDBJ whole genome shotgun (WGS) entry which is preliminary data.</text>
</comment>
<dbReference type="InterPro" id="IPR024047">
    <property type="entry name" value="MM3350-like_sf"/>
</dbReference>
<name>A0A364NHX9_9GAMM</name>
<dbReference type="RefSeq" id="WP_112160660.1">
    <property type="nucleotide sequence ID" value="NZ_QKRX01000023.1"/>
</dbReference>
<dbReference type="Pfam" id="PF07929">
    <property type="entry name" value="PRiA4_ORF3"/>
    <property type="match status" value="1"/>
</dbReference>
<dbReference type="InterPro" id="IPR012912">
    <property type="entry name" value="Plasmid_pRiA4b_Orf3-like"/>
</dbReference>
<dbReference type="PANTHER" id="PTHR41878">
    <property type="entry name" value="LEXA REPRESSOR-RELATED"/>
    <property type="match status" value="1"/>
</dbReference>
<dbReference type="Gene3D" id="3.10.290.30">
    <property type="entry name" value="MM3350-like"/>
    <property type="match status" value="1"/>
</dbReference>